<dbReference type="GO" id="GO:0035082">
    <property type="term" value="P:axoneme assembly"/>
    <property type="evidence" value="ECO:0007669"/>
    <property type="project" value="InterPro"/>
</dbReference>
<evidence type="ECO:0000256" key="1">
    <source>
        <dbReference type="SAM" id="Coils"/>
    </source>
</evidence>
<dbReference type="GO" id="GO:0016874">
    <property type="term" value="F:ligase activity"/>
    <property type="evidence" value="ECO:0007669"/>
    <property type="project" value="UniProtKB-KW"/>
</dbReference>
<feature type="coiled-coil region" evidence="1">
    <location>
        <begin position="317"/>
        <end position="351"/>
    </location>
</feature>
<dbReference type="EMBL" id="QSBY01000010">
    <property type="protein sequence ID" value="RHW68554.1"/>
    <property type="molecule type" value="Genomic_DNA"/>
</dbReference>
<feature type="coiled-coil region" evidence="1">
    <location>
        <begin position="732"/>
        <end position="818"/>
    </location>
</feature>
<organism evidence="2">
    <name type="scientific">Trypanosoma brucei equiperdum</name>
    <dbReference type="NCBI Taxonomy" id="630700"/>
    <lineage>
        <taxon>Eukaryota</taxon>
        <taxon>Discoba</taxon>
        <taxon>Euglenozoa</taxon>
        <taxon>Kinetoplastea</taxon>
        <taxon>Metakinetoplastina</taxon>
        <taxon>Trypanosomatida</taxon>
        <taxon>Trypanosomatidae</taxon>
        <taxon>Trypanosoma</taxon>
    </lineage>
</organism>
<keyword evidence="2" id="KW-0436">Ligase</keyword>
<feature type="coiled-coil region" evidence="1">
    <location>
        <begin position="387"/>
        <end position="419"/>
    </location>
</feature>
<proteinExistence type="predicted"/>
<accession>A0A3L6KVY3</accession>
<dbReference type="InterPro" id="IPR037386">
    <property type="entry name" value="CCDC40"/>
</dbReference>
<protein>
    <submittedName>
        <fullName evidence="2">BRE1 E3 ubiquitin ligase</fullName>
    </submittedName>
</protein>
<name>A0A3L6KVY3_9TRYP</name>
<dbReference type="AlphaFoldDB" id="A0A3L6KVY3"/>
<dbReference type="GO" id="GO:0005737">
    <property type="term" value="C:cytoplasm"/>
    <property type="evidence" value="ECO:0007669"/>
    <property type="project" value="TreeGrafter"/>
</dbReference>
<sequence length="872" mass="101136">MSDVPYDVASDVSDLDPESAVLAPVQKRIEAQLRQHLEEVMQQIYEVKNELSKAQKEREQCGVELYNSQQHLAKLQETLEKCHEKHLATKQKHEEKLQEREELAAQADTLRKNIEDQQRQYERQQADLLKLTETLVKVQQFNEQLKNEVQVERRAAFKTEEDITNLEKEKLKQDNLIDSLEKRVVLLEEEISTVNSQVENQQRETQKAREILAEALAEMEAINFEKKQLVQQWKGTLIGMQRRHEAMKKTEEALQQQKDELQVLENEIIGTRKDIKGVQAETAKLAEFMSRVDNEVTVLGKQIDVLVERKEKGAREYVMLKDNIEQTDAEAKKLEYEARTYSTEAADIEKKMLKVSKEVVLMENDILESLGKQSSLKQECHGTLSDIEKMKGSIRSKELQVAQMENELARIRVDTLQAQSHNETLKTTLGDLEKELQARGLMVERMQMDIHRRHDEIDRKQKQLDQLNHQYEQLVAAYGADKGEHVGPLEATINSLSKAIAEKVNENEALQQEWIKLQTELVNCKNNSNEVNEAILELQAQSTVLTQKRDRLLVNISNEKKDIANLENKANAMHLEMKRVNTQLCKNSDDQKNVANEAFLLENDLIRRLQEKKREAIVLEQKVEEARQAKTELLEQIMNHESDILFWERKMQVGKETEMALDPSVGKAEVEKMRKEIGIMEQRVSHLQREQRFLIEEMQKSIDHREIIRAKGQAIQEAAKVNKRGVTRMDIEKESSRMFKELNEKRQEAQLKERQIKERLASIEKTTAEAESVQREIDTLDEQISELRSQLVVAQKEHDRLEDERRAKNSSLQRIRDAEKGTYKSALELKHTAAEASRLNEKRRAFAEILGELTDKYPELAEDLSDIASSLH</sequence>
<evidence type="ECO:0000313" key="2">
    <source>
        <dbReference type="EMBL" id="RHW68554.1"/>
    </source>
</evidence>
<keyword evidence="1" id="KW-0175">Coiled coil</keyword>
<feature type="coiled-coil region" evidence="1">
    <location>
        <begin position="83"/>
        <end position="281"/>
    </location>
</feature>
<feature type="coiled-coil region" evidence="1">
    <location>
        <begin position="450"/>
        <end position="643"/>
    </location>
</feature>
<feature type="coiled-coil region" evidence="1">
    <location>
        <begin position="30"/>
        <end position="57"/>
    </location>
</feature>
<dbReference type="Pfam" id="PF08647">
    <property type="entry name" value="BRE1"/>
    <property type="match status" value="1"/>
</dbReference>
<reference evidence="2" key="1">
    <citation type="submission" date="2018-09" db="EMBL/GenBank/DDBJ databases">
        <title>whole genome sequence of T. equiperdum IVM-t1 strain.</title>
        <authorList>
            <person name="Suganuma K."/>
        </authorList>
    </citation>
    <scope>NUCLEOTIDE SEQUENCE [LARGE SCALE GENOMIC DNA]</scope>
    <source>
        <strain evidence="2">IVM-t1</strain>
    </source>
</reference>
<gene>
    <name evidence="2" type="ORF">DPX39_100119000</name>
</gene>
<dbReference type="PANTHER" id="PTHR16275:SF8">
    <property type="entry name" value="COILED-COIL DOMAIN-CONTAINING PROTEIN 40"/>
    <property type="match status" value="1"/>
</dbReference>
<dbReference type="PANTHER" id="PTHR16275">
    <property type="entry name" value="COILED-COIL DOMAIN-CONTAINING PROTEIN 40"/>
    <property type="match status" value="1"/>
</dbReference>
<comment type="caution">
    <text evidence="2">The sequence shown here is derived from an EMBL/GenBank/DDBJ whole genome shotgun (WGS) entry which is preliminary data.</text>
</comment>
<dbReference type="Proteomes" id="UP000266743">
    <property type="component" value="Chromosome 10"/>
</dbReference>